<proteinExistence type="predicted"/>
<feature type="compositionally biased region" description="Low complexity" evidence="1">
    <location>
        <begin position="115"/>
        <end position="130"/>
    </location>
</feature>
<evidence type="ECO:0000313" key="4">
    <source>
        <dbReference type="Proteomes" id="UP001152888"/>
    </source>
</evidence>
<sequence>MNITLFCLPSNTSHELQPMDKSVFRSFETFWDQEVLHFLTTNPGKTLTKIRFGEIFTTVWLKAMTPSNIISGFRATGIYPFRPDALPESAYAPSAISHREEDKENRELGFQNTVARTESSESSASMNNVSKASTSGNKGLLQNKKAKKIYREAYSSDSEPLSDFSLHDDTSANTSSEDEPLATWKHQNINVDRLNECHKQSSFSVKNKPPNTSFDSDDEVPLILLKNRENIVSKTAISSPPDNSFTATGLLITPEIKVPTTKRKPALNSKAQKLA</sequence>
<name>A0A9P0NVR1_ACAOB</name>
<keyword evidence="4" id="KW-1185">Reference proteome</keyword>
<feature type="domain" description="DDE-1" evidence="2">
    <location>
        <begin position="1"/>
        <end position="73"/>
    </location>
</feature>
<evidence type="ECO:0000259" key="2">
    <source>
        <dbReference type="Pfam" id="PF03184"/>
    </source>
</evidence>
<accession>A0A9P0NVR1</accession>
<dbReference type="GO" id="GO:0003676">
    <property type="term" value="F:nucleic acid binding"/>
    <property type="evidence" value="ECO:0007669"/>
    <property type="project" value="InterPro"/>
</dbReference>
<protein>
    <recommendedName>
        <fullName evidence="2">DDE-1 domain-containing protein</fullName>
    </recommendedName>
</protein>
<feature type="region of interest" description="Disordered" evidence="1">
    <location>
        <begin position="158"/>
        <end position="183"/>
    </location>
</feature>
<dbReference type="Pfam" id="PF03184">
    <property type="entry name" value="DDE_1"/>
    <property type="match status" value="1"/>
</dbReference>
<dbReference type="AlphaFoldDB" id="A0A9P0NVR1"/>
<gene>
    <name evidence="3" type="ORF">ACAOBT_LOCUS2567</name>
</gene>
<organism evidence="3 4">
    <name type="scientific">Acanthoscelides obtectus</name>
    <name type="common">Bean weevil</name>
    <name type="synonym">Bruchus obtectus</name>
    <dbReference type="NCBI Taxonomy" id="200917"/>
    <lineage>
        <taxon>Eukaryota</taxon>
        <taxon>Metazoa</taxon>
        <taxon>Ecdysozoa</taxon>
        <taxon>Arthropoda</taxon>
        <taxon>Hexapoda</taxon>
        <taxon>Insecta</taxon>
        <taxon>Pterygota</taxon>
        <taxon>Neoptera</taxon>
        <taxon>Endopterygota</taxon>
        <taxon>Coleoptera</taxon>
        <taxon>Polyphaga</taxon>
        <taxon>Cucujiformia</taxon>
        <taxon>Chrysomeloidea</taxon>
        <taxon>Chrysomelidae</taxon>
        <taxon>Bruchinae</taxon>
        <taxon>Bruchini</taxon>
        <taxon>Acanthoscelides</taxon>
    </lineage>
</organism>
<evidence type="ECO:0000313" key="3">
    <source>
        <dbReference type="EMBL" id="CAH1958279.1"/>
    </source>
</evidence>
<dbReference type="InterPro" id="IPR004875">
    <property type="entry name" value="DDE_SF_endonuclease_dom"/>
</dbReference>
<evidence type="ECO:0000256" key="1">
    <source>
        <dbReference type="SAM" id="MobiDB-lite"/>
    </source>
</evidence>
<dbReference type="Proteomes" id="UP001152888">
    <property type="component" value="Unassembled WGS sequence"/>
</dbReference>
<reference evidence="3" key="1">
    <citation type="submission" date="2022-03" db="EMBL/GenBank/DDBJ databases">
        <authorList>
            <person name="Sayadi A."/>
        </authorList>
    </citation>
    <scope>NUCLEOTIDE SEQUENCE</scope>
</reference>
<comment type="caution">
    <text evidence="3">The sequence shown here is derived from an EMBL/GenBank/DDBJ whole genome shotgun (WGS) entry which is preliminary data.</text>
</comment>
<feature type="region of interest" description="Disordered" evidence="1">
    <location>
        <begin position="115"/>
        <end position="140"/>
    </location>
</feature>
<dbReference type="OrthoDB" id="6782267at2759"/>
<dbReference type="EMBL" id="CAKOFQ010006676">
    <property type="protein sequence ID" value="CAH1958279.1"/>
    <property type="molecule type" value="Genomic_DNA"/>
</dbReference>